<dbReference type="InterPro" id="IPR025714">
    <property type="entry name" value="Methyltranfer_dom"/>
</dbReference>
<keyword evidence="2" id="KW-0489">Methyltransferase</keyword>
<keyword evidence="3" id="KW-0808">Transferase</keyword>
<protein>
    <recommendedName>
        <fullName evidence="4">Methyltransferase domain-containing protein</fullName>
    </recommendedName>
</protein>
<keyword evidence="6" id="KW-1185">Reference proteome</keyword>
<dbReference type="PANTHER" id="PTHR12176">
    <property type="entry name" value="SAM-DEPENDENT METHYLTRANSFERASE SUPERFAMILY PROTEIN"/>
    <property type="match status" value="1"/>
</dbReference>
<feature type="domain" description="Methyltransferase" evidence="4">
    <location>
        <begin position="109"/>
        <end position="236"/>
    </location>
</feature>
<name>A0AAD3D300_9STRA</name>
<evidence type="ECO:0000256" key="2">
    <source>
        <dbReference type="ARBA" id="ARBA00022603"/>
    </source>
</evidence>
<evidence type="ECO:0000313" key="6">
    <source>
        <dbReference type="Proteomes" id="UP001054902"/>
    </source>
</evidence>
<comment type="similarity">
    <text evidence="1">Belongs to the methyltransferase superfamily.</text>
</comment>
<dbReference type="InterPro" id="IPR029063">
    <property type="entry name" value="SAM-dependent_MTases_sf"/>
</dbReference>
<proteinExistence type="inferred from homology"/>
<dbReference type="GO" id="GO:0008168">
    <property type="term" value="F:methyltransferase activity"/>
    <property type="evidence" value="ECO:0007669"/>
    <property type="project" value="UniProtKB-KW"/>
</dbReference>
<accession>A0AAD3D300</accession>
<dbReference type="Pfam" id="PF13847">
    <property type="entry name" value="Methyltransf_31"/>
    <property type="match status" value="1"/>
</dbReference>
<dbReference type="InterPro" id="IPR051419">
    <property type="entry name" value="Lys/N-term_MeTrsfase_sf"/>
</dbReference>
<evidence type="ECO:0000259" key="4">
    <source>
        <dbReference type="Pfam" id="PF13847"/>
    </source>
</evidence>
<evidence type="ECO:0000256" key="3">
    <source>
        <dbReference type="ARBA" id="ARBA00022679"/>
    </source>
</evidence>
<comment type="caution">
    <text evidence="5">The sequence shown here is derived from an EMBL/GenBank/DDBJ whole genome shotgun (WGS) entry which is preliminary data.</text>
</comment>
<dbReference type="Gene3D" id="3.40.50.150">
    <property type="entry name" value="Vaccinia Virus protein VP39"/>
    <property type="match status" value="1"/>
</dbReference>
<dbReference type="EMBL" id="BLLK01000051">
    <property type="protein sequence ID" value="GFH55785.1"/>
    <property type="molecule type" value="Genomic_DNA"/>
</dbReference>
<dbReference type="SUPFAM" id="SSF53335">
    <property type="entry name" value="S-adenosyl-L-methionine-dependent methyltransferases"/>
    <property type="match status" value="1"/>
</dbReference>
<dbReference type="CDD" id="cd02440">
    <property type="entry name" value="AdoMet_MTases"/>
    <property type="match status" value="1"/>
</dbReference>
<evidence type="ECO:0000256" key="1">
    <source>
        <dbReference type="ARBA" id="ARBA00008361"/>
    </source>
</evidence>
<dbReference type="GO" id="GO:0032259">
    <property type="term" value="P:methylation"/>
    <property type="evidence" value="ECO:0007669"/>
    <property type="project" value="UniProtKB-KW"/>
</dbReference>
<dbReference type="AlphaFoldDB" id="A0AAD3D300"/>
<dbReference type="PANTHER" id="PTHR12176:SF80">
    <property type="entry name" value="EEF1A LYSINE METHYLTRANSFERASE 4"/>
    <property type="match status" value="1"/>
</dbReference>
<sequence length="258" mass="30171">MKQFDARTIWLAYTSLFLFPICTNAFLTSPNSPRYLSFLHNIPEEVEELEYKYDDSEAESQFGTKEYWDDMYIGLGDFDSEEYSWYFGFDTIKKYFMEYMPIPDKKSDEKMKMLIPGVGNDSTLLDLYKFGYRDIVAFDYSKNAIERQQDLISYDSSAREDIELLVRDARELDDEWTDSFDIIFEKGGLDAIYLSGPGNVELAVEELKRVIKHGGYFMSVSGVVPAELRREIFSTDEWEWIRDGTDDLKAGCFVWKKV</sequence>
<reference evidence="5 6" key="1">
    <citation type="journal article" date="2021" name="Sci. Rep.">
        <title>The genome of the diatom Chaetoceros tenuissimus carries an ancient integrated fragment of an extant virus.</title>
        <authorList>
            <person name="Hongo Y."/>
            <person name="Kimura K."/>
            <person name="Takaki Y."/>
            <person name="Yoshida Y."/>
            <person name="Baba S."/>
            <person name="Kobayashi G."/>
            <person name="Nagasaki K."/>
            <person name="Hano T."/>
            <person name="Tomaru Y."/>
        </authorList>
    </citation>
    <scope>NUCLEOTIDE SEQUENCE [LARGE SCALE GENOMIC DNA]</scope>
    <source>
        <strain evidence="5 6">NIES-3715</strain>
    </source>
</reference>
<dbReference type="Proteomes" id="UP001054902">
    <property type="component" value="Unassembled WGS sequence"/>
</dbReference>
<organism evidence="5 6">
    <name type="scientific">Chaetoceros tenuissimus</name>
    <dbReference type="NCBI Taxonomy" id="426638"/>
    <lineage>
        <taxon>Eukaryota</taxon>
        <taxon>Sar</taxon>
        <taxon>Stramenopiles</taxon>
        <taxon>Ochrophyta</taxon>
        <taxon>Bacillariophyta</taxon>
        <taxon>Coscinodiscophyceae</taxon>
        <taxon>Chaetocerotophycidae</taxon>
        <taxon>Chaetocerotales</taxon>
        <taxon>Chaetocerotaceae</taxon>
        <taxon>Chaetoceros</taxon>
    </lineage>
</organism>
<gene>
    <name evidence="5" type="ORF">CTEN210_12261</name>
</gene>
<evidence type="ECO:0000313" key="5">
    <source>
        <dbReference type="EMBL" id="GFH55785.1"/>
    </source>
</evidence>